<sequence>MMSFILFLDRIFLPTPSLVSSAQFAGLLCEEEGNGADNVQYCGYCKYHFSKLDKHHEKEKK</sequence>
<evidence type="ECO:0000313" key="2">
    <source>
        <dbReference type="EMBL" id="KAK7823822.1"/>
    </source>
</evidence>
<gene>
    <name evidence="2" type="ORF">U0070_020493</name>
</gene>
<evidence type="ECO:0000256" key="1">
    <source>
        <dbReference type="SAM" id="SignalP"/>
    </source>
</evidence>
<feature type="non-terminal residue" evidence="2">
    <location>
        <position position="61"/>
    </location>
</feature>
<dbReference type="Proteomes" id="UP001488838">
    <property type="component" value="Unassembled WGS sequence"/>
</dbReference>
<evidence type="ECO:0000313" key="3">
    <source>
        <dbReference type="Proteomes" id="UP001488838"/>
    </source>
</evidence>
<keyword evidence="1" id="KW-0732">Signal</keyword>
<accession>A0AAW0JB57</accession>
<comment type="caution">
    <text evidence="2">The sequence shown here is derived from an EMBL/GenBank/DDBJ whole genome shotgun (WGS) entry which is preliminary data.</text>
</comment>
<protein>
    <submittedName>
        <fullName evidence="2">Uncharacterized protein</fullName>
    </submittedName>
</protein>
<name>A0AAW0JB57_MYOGA</name>
<proteinExistence type="predicted"/>
<organism evidence="2 3">
    <name type="scientific">Myodes glareolus</name>
    <name type="common">Bank vole</name>
    <name type="synonym">Clethrionomys glareolus</name>
    <dbReference type="NCBI Taxonomy" id="447135"/>
    <lineage>
        <taxon>Eukaryota</taxon>
        <taxon>Metazoa</taxon>
        <taxon>Chordata</taxon>
        <taxon>Craniata</taxon>
        <taxon>Vertebrata</taxon>
        <taxon>Euteleostomi</taxon>
        <taxon>Mammalia</taxon>
        <taxon>Eutheria</taxon>
        <taxon>Euarchontoglires</taxon>
        <taxon>Glires</taxon>
        <taxon>Rodentia</taxon>
        <taxon>Myomorpha</taxon>
        <taxon>Muroidea</taxon>
        <taxon>Cricetidae</taxon>
        <taxon>Arvicolinae</taxon>
        <taxon>Myodes</taxon>
    </lineage>
</organism>
<feature type="signal peptide" evidence="1">
    <location>
        <begin position="1"/>
        <end position="21"/>
    </location>
</feature>
<reference evidence="2 3" key="1">
    <citation type="journal article" date="2023" name="bioRxiv">
        <title>Conserved and derived expression patterns and positive selection on dental genes reveal complex evolutionary context of ever-growing rodent molars.</title>
        <authorList>
            <person name="Calamari Z.T."/>
            <person name="Song A."/>
            <person name="Cohen E."/>
            <person name="Akter M."/>
            <person name="Roy R.D."/>
            <person name="Hallikas O."/>
            <person name="Christensen M.M."/>
            <person name="Li P."/>
            <person name="Marangoni P."/>
            <person name="Jernvall J."/>
            <person name="Klein O.D."/>
        </authorList>
    </citation>
    <scope>NUCLEOTIDE SEQUENCE [LARGE SCALE GENOMIC DNA]</scope>
    <source>
        <strain evidence="2">V071</strain>
    </source>
</reference>
<dbReference type="EMBL" id="JBBHLL010000049">
    <property type="protein sequence ID" value="KAK7823822.1"/>
    <property type="molecule type" value="Genomic_DNA"/>
</dbReference>
<keyword evidence="3" id="KW-1185">Reference proteome</keyword>
<dbReference type="AlphaFoldDB" id="A0AAW0JB57"/>
<feature type="chain" id="PRO_5043653991" evidence="1">
    <location>
        <begin position="22"/>
        <end position="61"/>
    </location>
</feature>